<evidence type="ECO:0000256" key="4">
    <source>
        <dbReference type="ARBA" id="ARBA00013174"/>
    </source>
</evidence>
<evidence type="ECO:0000256" key="14">
    <source>
        <dbReference type="ARBA" id="ARBA00032361"/>
    </source>
</evidence>
<accession>A0A3S0NIK0</accession>
<evidence type="ECO:0000256" key="1">
    <source>
        <dbReference type="ARBA" id="ARBA00000287"/>
    </source>
</evidence>
<dbReference type="AlphaFoldDB" id="A0A3S0NIK0"/>
<name>A0A3S0NIK0_CHLPH</name>
<feature type="transmembrane region" description="Helical" evidence="17">
    <location>
        <begin position="220"/>
        <end position="236"/>
    </location>
</feature>
<sequence>MDQSRMKQGRKKYPPALKPDQEGGRQRFPFVSRSFFPSIFTVMNMVSGYMSIVMSGEGSFMAASWFIILAAFFDTIDGFVARVINGTSDFGVELDSLSDLVSFGAAPAYLVYKFGLEGMWGIGGVALSALLMVGSGLRLARFNISMIGYSKESFSGLPTPAQALTIAGFVLWMQNEQFFGLDVMPPVLSVLTVVLALLMVSRVNYDALPKPTLDLIRRHPFQVALYALALFCVLVFQTKAFFLAMLLYILLGILRSLTFSFRQWIA</sequence>
<keyword evidence="8 17" id="KW-0812">Transmembrane</keyword>
<dbReference type="GO" id="GO:0008654">
    <property type="term" value="P:phospholipid biosynthetic process"/>
    <property type="evidence" value="ECO:0007669"/>
    <property type="project" value="UniProtKB-KW"/>
</dbReference>
<comment type="similarity">
    <text evidence="3 15">Belongs to the CDP-alcohol phosphatidyltransferase class-I family.</text>
</comment>
<evidence type="ECO:0000256" key="17">
    <source>
        <dbReference type="SAM" id="Phobius"/>
    </source>
</evidence>
<evidence type="ECO:0000256" key="3">
    <source>
        <dbReference type="ARBA" id="ARBA00010441"/>
    </source>
</evidence>
<comment type="subcellular location">
    <subcellularLocation>
        <location evidence="2">Endomembrane system</location>
        <topology evidence="2">Multi-pass membrane protein</topology>
    </subcellularLocation>
</comment>
<dbReference type="InterPro" id="IPR004533">
    <property type="entry name" value="CDP-diaglyc--ser_O-PTrfase"/>
</dbReference>
<reference evidence="18 19" key="1">
    <citation type="submission" date="2018-12" db="EMBL/GenBank/DDBJ databases">
        <authorList>
            <person name="Lunina O.N."/>
            <person name="Grouzdev D.S."/>
            <person name="Gorlenko V.M."/>
            <person name="Savvichev A.S."/>
        </authorList>
    </citation>
    <scope>NUCLEOTIDE SEQUENCE [LARGE SCALE GENOMIC DNA]</scope>
    <source>
        <strain evidence="18 19">BrKhr-17</strain>
    </source>
</reference>
<dbReference type="RefSeq" id="WP_126384886.1">
    <property type="nucleotide sequence ID" value="NZ_RXYK01000012.1"/>
</dbReference>
<feature type="region of interest" description="Disordered" evidence="16">
    <location>
        <begin position="1"/>
        <end position="25"/>
    </location>
</feature>
<evidence type="ECO:0000256" key="2">
    <source>
        <dbReference type="ARBA" id="ARBA00004127"/>
    </source>
</evidence>
<feature type="transmembrane region" description="Helical" evidence="17">
    <location>
        <begin position="118"/>
        <end position="140"/>
    </location>
</feature>
<keyword evidence="12" id="KW-0594">Phospholipid biosynthesis</keyword>
<keyword evidence="11 17" id="KW-0472">Membrane</keyword>
<evidence type="ECO:0000256" key="10">
    <source>
        <dbReference type="ARBA" id="ARBA00023098"/>
    </source>
</evidence>
<evidence type="ECO:0000256" key="13">
    <source>
        <dbReference type="ARBA" id="ARBA00023264"/>
    </source>
</evidence>
<dbReference type="GO" id="GO:0016020">
    <property type="term" value="C:membrane"/>
    <property type="evidence" value="ECO:0007669"/>
    <property type="project" value="InterPro"/>
</dbReference>
<dbReference type="PANTHER" id="PTHR14269:SF61">
    <property type="entry name" value="CDP-DIACYLGLYCEROL--SERINE O-PHOSPHATIDYLTRANSFERASE"/>
    <property type="match status" value="1"/>
</dbReference>
<gene>
    <name evidence="18" type="primary">pssA</name>
    <name evidence="18" type="ORF">EKD02_07865</name>
</gene>
<feature type="transmembrane region" description="Helical" evidence="17">
    <location>
        <begin position="60"/>
        <end position="80"/>
    </location>
</feature>
<feature type="transmembrane region" description="Helical" evidence="17">
    <location>
        <begin position="152"/>
        <end position="172"/>
    </location>
</feature>
<keyword evidence="9 17" id="KW-1133">Transmembrane helix</keyword>
<feature type="transmembrane region" description="Helical" evidence="17">
    <location>
        <begin position="178"/>
        <end position="200"/>
    </location>
</feature>
<protein>
    <recommendedName>
        <fullName evidence="5">CDP-diacylglycerol--serine O-phosphatidyltransferase</fullName>
        <ecNumber evidence="4">2.7.8.8</ecNumber>
    </recommendedName>
    <alternativeName>
        <fullName evidence="14">Phosphatidylserine synthase</fullName>
    </alternativeName>
</protein>
<evidence type="ECO:0000256" key="16">
    <source>
        <dbReference type="SAM" id="MobiDB-lite"/>
    </source>
</evidence>
<evidence type="ECO:0000313" key="18">
    <source>
        <dbReference type="EMBL" id="RTY36846.1"/>
    </source>
</evidence>
<comment type="caution">
    <text evidence="18">The sequence shown here is derived from an EMBL/GenBank/DDBJ whole genome shotgun (WGS) entry which is preliminary data.</text>
</comment>
<dbReference type="PROSITE" id="PS00379">
    <property type="entry name" value="CDP_ALCOHOL_P_TRANSF"/>
    <property type="match status" value="1"/>
</dbReference>
<dbReference type="InterPro" id="IPR043130">
    <property type="entry name" value="CDP-OH_PTrfase_TM_dom"/>
</dbReference>
<dbReference type="InterPro" id="IPR000462">
    <property type="entry name" value="CDP-OH_P_trans"/>
</dbReference>
<evidence type="ECO:0000256" key="9">
    <source>
        <dbReference type="ARBA" id="ARBA00022989"/>
    </source>
</evidence>
<dbReference type="InterPro" id="IPR048254">
    <property type="entry name" value="CDP_ALCOHOL_P_TRANSF_CS"/>
</dbReference>
<dbReference type="NCBIfam" id="TIGR00473">
    <property type="entry name" value="pssA"/>
    <property type="match status" value="1"/>
</dbReference>
<dbReference type="EMBL" id="RXYK01000012">
    <property type="protein sequence ID" value="RTY36846.1"/>
    <property type="molecule type" value="Genomic_DNA"/>
</dbReference>
<evidence type="ECO:0000256" key="11">
    <source>
        <dbReference type="ARBA" id="ARBA00023136"/>
    </source>
</evidence>
<evidence type="ECO:0000256" key="12">
    <source>
        <dbReference type="ARBA" id="ARBA00023209"/>
    </source>
</evidence>
<keyword evidence="6" id="KW-0444">Lipid biosynthesis</keyword>
<evidence type="ECO:0000256" key="8">
    <source>
        <dbReference type="ARBA" id="ARBA00022692"/>
    </source>
</evidence>
<keyword evidence="7 15" id="KW-0808">Transferase</keyword>
<dbReference type="EC" id="2.7.8.8" evidence="4"/>
<keyword evidence="13" id="KW-1208">Phospholipid metabolism</keyword>
<comment type="catalytic activity">
    <reaction evidence="1">
        <text>a CDP-1,2-diacyl-sn-glycerol + L-serine = a 1,2-diacyl-sn-glycero-3-phospho-L-serine + CMP + H(+)</text>
        <dbReference type="Rhea" id="RHEA:16913"/>
        <dbReference type="ChEBI" id="CHEBI:15378"/>
        <dbReference type="ChEBI" id="CHEBI:33384"/>
        <dbReference type="ChEBI" id="CHEBI:57262"/>
        <dbReference type="ChEBI" id="CHEBI:58332"/>
        <dbReference type="ChEBI" id="CHEBI:60377"/>
        <dbReference type="EC" id="2.7.8.8"/>
    </reaction>
</comment>
<dbReference type="PANTHER" id="PTHR14269">
    <property type="entry name" value="CDP-DIACYLGLYCEROL--GLYCEROL-3-PHOSPHATE 3-PHOSPHATIDYLTRANSFERASE-RELATED"/>
    <property type="match status" value="1"/>
</dbReference>
<dbReference type="Proteomes" id="UP000279908">
    <property type="component" value="Unassembled WGS sequence"/>
</dbReference>
<dbReference type="Gene3D" id="1.20.120.1760">
    <property type="match status" value="1"/>
</dbReference>
<organism evidence="18 19">
    <name type="scientific">Chlorobium phaeovibrioides</name>
    <dbReference type="NCBI Taxonomy" id="1094"/>
    <lineage>
        <taxon>Bacteria</taxon>
        <taxon>Pseudomonadati</taxon>
        <taxon>Chlorobiota</taxon>
        <taxon>Chlorobiia</taxon>
        <taxon>Chlorobiales</taxon>
        <taxon>Chlorobiaceae</taxon>
        <taxon>Chlorobium/Pelodictyon group</taxon>
        <taxon>Chlorobium</taxon>
    </lineage>
</organism>
<dbReference type="Pfam" id="PF01066">
    <property type="entry name" value="CDP-OH_P_transf"/>
    <property type="match status" value="1"/>
</dbReference>
<evidence type="ECO:0000256" key="7">
    <source>
        <dbReference type="ARBA" id="ARBA00022679"/>
    </source>
</evidence>
<keyword evidence="10" id="KW-0443">Lipid metabolism</keyword>
<dbReference type="InterPro" id="IPR050324">
    <property type="entry name" value="CDP-alcohol_PTase-I"/>
</dbReference>
<dbReference type="GO" id="GO:0003882">
    <property type="term" value="F:CDP-diacylglycerol-serine O-phosphatidyltransferase activity"/>
    <property type="evidence" value="ECO:0007669"/>
    <property type="project" value="UniProtKB-EC"/>
</dbReference>
<evidence type="ECO:0000256" key="6">
    <source>
        <dbReference type="ARBA" id="ARBA00022516"/>
    </source>
</evidence>
<dbReference type="GO" id="GO:0012505">
    <property type="term" value="C:endomembrane system"/>
    <property type="evidence" value="ECO:0007669"/>
    <property type="project" value="UniProtKB-SubCell"/>
</dbReference>
<evidence type="ECO:0000256" key="15">
    <source>
        <dbReference type="RuleBase" id="RU003750"/>
    </source>
</evidence>
<evidence type="ECO:0000256" key="5">
    <source>
        <dbReference type="ARBA" id="ARBA00017171"/>
    </source>
</evidence>
<proteinExistence type="inferred from homology"/>
<evidence type="ECO:0000313" key="19">
    <source>
        <dbReference type="Proteomes" id="UP000279908"/>
    </source>
</evidence>